<dbReference type="InterPro" id="IPR013128">
    <property type="entry name" value="Peptidase_C1A"/>
</dbReference>
<dbReference type="Proteomes" id="UP000762676">
    <property type="component" value="Unassembled WGS sequence"/>
</dbReference>
<dbReference type="InterPro" id="IPR025661">
    <property type="entry name" value="Pept_asp_AS"/>
</dbReference>
<sequence>MAIEPCVAPNGRLYEVDDGYKENCNTCTCVVTYTPSRRSVWSCTDHACLIRPQLIQAVNDGPYSWRASNYSNLWGLTLDQGIRYRLGTFLLDKKAQDMRPIKVQVEESLPASFDTRKKWPGKLSPIQDQGNCGSSWAQSSIALTSDRLSVLSLGAVTEKLSVQHLLSCDMEGQSGCEGGHLDRAWWYIKKQGVVTEDCYPYTSGATNSAGSCLIADSQKEGFCPRSEVQFNKDKRYHSTPPYRIAGEREIMTEIMRSGPVQATMEVREDFYMYKSGIYSYARVSQRRGENPKYRKSGFHSVRIMGWGVEYTETGERLKYWICANSWGTDWGEDGYFRILRGVGESRIESIVIGVWATVLGDPQQEAQLEFGRRERLAQSYARSARALSYKSLPTSRRKRRLLKMAQRRQRKLRMRKQKKAQKAGRTMRRQWRQNKNRNRKTSKSGRSKKLSWKERKERRRQRHQRRKQLRRQKKKLKVKATLVEDQDIES</sequence>
<protein>
    <submittedName>
        <fullName evidence="5">Tubulointerstitial nephritis antigen-like</fullName>
    </submittedName>
</protein>
<dbReference type="EMBL" id="BMAT01003265">
    <property type="protein sequence ID" value="GFS22662.1"/>
    <property type="molecule type" value="Genomic_DNA"/>
</dbReference>
<keyword evidence="6" id="KW-1185">Reference proteome</keyword>
<dbReference type="CDD" id="cd02620">
    <property type="entry name" value="Peptidase_C1A_CathepsinB"/>
    <property type="match status" value="1"/>
</dbReference>
<dbReference type="InterPro" id="IPR038765">
    <property type="entry name" value="Papain-like_cys_pep_sf"/>
</dbReference>
<feature type="region of interest" description="Disordered" evidence="3">
    <location>
        <begin position="407"/>
        <end position="490"/>
    </location>
</feature>
<dbReference type="SMART" id="SM00645">
    <property type="entry name" value="Pept_C1"/>
    <property type="match status" value="1"/>
</dbReference>
<dbReference type="GO" id="GO:0006508">
    <property type="term" value="P:proteolysis"/>
    <property type="evidence" value="ECO:0007669"/>
    <property type="project" value="InterPro"/>
</dbReference>
<accession>A0AAV4JNX7</accession>
<evidence type="ECO:0000313" key="6">
    <source>
        <dbReference type="Proteomes" id="UP000762676"/>
    </source>
</evidence>
<comment type="caution">
    <text evidence="5">The sequence shown here is derived from an EMBL/GenBank/DDBJ whole genome shotgun (WGS) entry which is preliminary data.</text>
</comment>
<comment type="similarity">
    <text evidence="1">Belongs to the peptidase C1 family.</text>
</comment>
<dbReference type="SUPFAM" id="SSF54001">
    <property type="entry name" value="Cysteine proteinases"/>
    <property type="match status" value="1"/>
</dbReference>
<organism evidence="5 6">
    <name type="scientific">Elysia marginata</name>
    <dbReference type="NCBI Taxonomy" id="1093978"/>
    <lineage>
        <taxon>Eukaryota</taxon>
        <taxon>Metazoa</taxon>
        <taxon>Spiralia</taxon>
        <taxon>Lophotrochozoa</taxon>
        <taxon>Mollusca</taxon>
        <taxon>Gastropoda</taxon>
        <taxon>Heterobranchia</taxon>
        <taxon>Euthyneura</taxon>
        <taxon>Panpulmonata</taxon>
        <taxon>Sacoglossa</taxon>
        <taxon>Placobranchoidea</taxon>
        <taxon>Plakobranchidae</taxon>
        <taxon>Elysia</taxon>
    </lineage>
</organism>
<feature type="compositionally biased region" description="Basic residues" evidence="3">
    <location>
        <begin position="407"/>
        <end position="478"/>
    </location>
</feature>
<evidence type="ECO:0000256" key="2">
    <source>
        <dbReference type="ARBA" id="ARBA00023157"/>
    </source>
</evidence>
<evidence type="ECO:0000259" key="4">
    <source>
        <dbReference type="SMART" id="SM00645"/>
    </source>
</evidence>
<dbReference type="PROSITE" id="PS00640">
    <property type="entry name" value="THIOL_PROTEASE_ASN"/>
    <property type="match status" value="1"/>
</dbReference>
<dbReference type="Pfam" id="PF00112">
    <property type="entry name" value="Peptidase_C1"/>
    <property type="match status" value="1"/>
</dbReference>
<proteinExistence type="inferred from homology"/>
<evidence type="ECO:0000256" key="1">
    <source>
        <dbReference type="ARBA" id="ARBA00008455"/>
    </source>
</evidence>
<dbReference type="InterPro" id="IPR000668">
    <property type="entry name" value="Peptidase_C1A_C"/>
</dbReference>
<feature type="domain" description="Peptidase C1A papain C-terminal" evidence="4">
    <location>
        <begin position="109"/>
        <end position="355"/>
    </location>
</feature>
<gene>
    <name evidence="5" type="ORF">ElyMa_001621400</name>
</gene>
<dbReference type="InterPro" id="IPR025660">
    <property type="entry name" value="Pept_his_AS"/>
</dbReference>
<dbReference type="AlphaFoldDB" id="A0AAV4JNX7"/>
<dbReference type="PANTHER" id="PTHR12411">
    <property type="entry name" value="CYSTEINE PROTEASE FAMILY C1-RELATED"/>
    <property type="match status" value="1"/>
</dbReference>
<evidence type="ECO:0000313" key="5">
    <source>
        <dbReference type="EMBL" id="GFS22662.1"/>
    </source>
</evidence>
<dbReference type="GO" id="GO:0008234">
    <property type="term" value="F:cysteine-type peptidase activity"/>
    <property type="evidence" value="ECO:0007669"/>
    <property type="project" value="InterPro"/>
</dbReference>
<name>A0AAV4JNX7_9GAST</name>
<keyword evidence="2" id="KW-1015">Disulfide bond</keyword>
<dbReference type="PROSITE" id="PS00639">
    <property type="entry name" value="THIOL_PROTEASE_HIS"/>
    <property type="match status" value="1"/>
</dbReference>
<evidence type="ECO:0000256" key="3">
    <source>
        <dbReference type="SAM" id="MobiDB-lite"/>
    </source>
</evidence>
<dbReference type="Gene3D" id="3.90.70.10">
    <property type="entry name" value="Cysteine proteinases"/>
    <property type="match status" value="1"/>
</dbReference>
<reference evidence="5 6" key="1">
    <citation type="journal article" date="2021" name="Elife">
        <title>Chloroplast acquisition without the gene transfer in kleptoplastic sea slugs, Plakobranchus ocellatus.</title>
        <authorList>
            <person name="Maeda T."/>
            <person name="Takahashi S."/>
            <person name="Yoshida T."/>
            <person name="Shimamura S."/>
            <person name="Takaki Y."/>
            <person name="Nagai Y."/>
            <person name="Toyoda A."/>
            <person name="Suzuki Y."/>
            <person name="Arimoto A."/>
            <person name="Ishii H."/>
            <person name="Satoh N."/>
            <person name="Nishiyama T."/>
            <person name="Hasebe M."/>
            <person name="Maruyama T."/>
            <person name="Minagawa J."/>
            <person name="Obokata J."/>
            <person name="Shigenobu S."/>
        </authorList>
    </citation>
    <scope>NUCLEOTIDE SEQUENCE [LARGE SCALE GENOMIC DNA]</scope>
</reference>